<gene>
    <name evidence="3" type="ORF">KCG44_01695</name>
</gene>
<keyword evidence="4" id="KW-1185">Reference proteome</keyword>
<dbReference type="InterPro" id="IPR026634">
    <property type="entry name" value="TPST-like"/>
</dbReference>
<evidence type="ECO:0000313" key="4">
    <source>
        <dbReference type="Proteomes" id="UP000722336"/>
    </source>
</evidence>
<protein>
    <submittedName>
        <fullName evidence="3">Sulfotransferase</fullName>
    </submittedName>
</protein>
<dbReference type="InterPro" id="IPR019734">
    <property type="entry name" value="TPR_rpt"/>
</dbReference>
<evidence type="ECO:0000256" key="2">
    <source>
        <dbReference type="PROSITE-ProRule" id="PRU00339"/>
    </source>
</evidence>
<dbReference type="PROSITE" id="PS50005">
    <property type="entry name" value="TPR"/>
    <property type="match status" value="1"/>
</dbReference>
<keyword evidence="1" id="KW-0808">Transferase</keyword>
<organism evidence="3 4">
    <name type="scientific">Pacificimonas pallii</name>
    <dbReference type="NCBI Taxonomy" id="2827236"/>
    <lineage>
        <taxon>Bacteria</taxon>
        <taxon>Pseudomonadati</taxon>
        <taxon>Pseudomonadota</taxon>
        <taxon>Alphaproteobacteria</taxon>
        <taxon>Sphingomonadales</taxon>
        <taxon>Sphingosinicellaceae</taxon>
        <taxon>Pacificimonas</taxon>
    </lineage>
</organism>
<sequence length="523" mass="57277">MTQSPLAVAKAQLSAGQLKAAYDGALQQLAHDRQDGGAWGVMALVALEGGNAAKAVELSAKALELGDQDPRTLMGRGRALLSVGERREARQVAERLSELSLEDPLDLDTVGVLFVRTGRTDRALPYFRRAVNAEPGNAQFVYNLATGLQFAGALTEARIVFTDLLARHPDFHRARLALVQLESPSADKLVSLEARFSETRGADAKLLIGHAAANVAERLGDIEQAYSWLISAKAEKRSVTSYDAAWVDRLFAASLARAHRMQDGIARQRVADINPAPLFVVGMPRSGTTLTDRILSSHDSIMSAGELSDVALIAKRLSGLPGAYALTPESLAAEVDAAAMAAGYRRVVMDFAADKGNDLVVDKMPLNFFYVPHILAALPEARIIMVRRDPRDVVIANYRQLFATEFGYYDYSYDVDWTAHFVSRFNDLADAYRGLFAGPRYQEVKYEDLVSDQEAESRKLIEFAGKNWDPEVLNFHRNSAPVSTASSVQVRSPIHTRSVGRWKDYQAVGADVEAALARHETCN</sequence>
<dbReference type="PANTHER" id="PTHR12788:SF10">
    <property type="entry name" value="PROTEIN-TYROSINE SULFOTRANSFERASE"/>
    <property type="match status" value="1"/>
</dbReference>
<reference evidence="3 4" key="1">
    <citation type="submission" date="2021-04" db="EMBL/GenBank/DDBJ databases">
        <authorList>
            <person name="Pira H."/>
            <person name="Risdian C."/>
            <person name="Wink J."/>
        </authorList>
    </citation>
    <scope>NUCLEOTIDE SEQUENCE [LARGE SCALE GENOMIC DNA]</scope>
    <source>
        <strain evidence="3 4">WHA3</strain>
    </source>
</reference>
<dbReference type="RefSeq" id="WP_218443815.1">
    <property type="nucleotide sequence ID" value="NZ_JAGSPA010000001.1"/>
</dbReference>
<evidence type="ECO:0000256" key="1">
    <source>
        <dbReference type="ARBA" id="ARBA00022679"/>
    </source>
</evidence>
<dbReference type="PANTHER" id="PTHR12788">
    <property type="entry name" value="PROTEIN-TYROSINE SULFOTRANSFERASE 2"/>
    <property type="match status" value="1"/>
</dbReference>
<evidence type="ECO:0000313" key="3">
    <source>
        <dbReference type="EMBL" id="MBV7255492.1"/>
    </source>
</evidence>
<name>A0ABS6SAR9_9SPHN</name>
<keyword evidence="2" id="KW-0802">TPR repeat</keyword>
<proteinExistence type="predicted"/>
<dbReference type="Pfam" id="PF14559">
    <property type="entry name" value="TPR_19"/>
    <property type="match status" value="1"/>
</dbReference>
<accession>A0ABS6SAR9</accession>
<feature type="repeat" description="TPR" evidence="2">
    <location>
        <begin position="104"/>
        <end position="137"/>
    </location>
</feature>
<comment type="caution">
    <text evidence="3">The sequence shown here is derived from an EMBL/GenBank/DDBJ whole genome shotgun (WGS) entry which is preliminary data.</text>
</comment>
<dbReference type="Proteomes" id="UP000722336">
    <property type="component" value="Unassembled WGS sequence"/>
</dbReference>
<dbReference type="Pfam" id="PF13469">
    <property type="entry name" value="Sulfotransfer_3"/>
    <property type="match status" value="1"/>
</dbReference>
<dbReference type="EMBL" id="JAGSPA010000001">
    <property type="protein sequence ID" value="MBV7255492.1"/>
    <property type="molecule type" value="Genomic_DNA"/>
</dbReference>